<dbReference type="InterPro" id="IPR044837">
    <property type="entry name" value="REM16-like"/>
</dbReference>
<feature type="region of interest" description="Disordered" evidence="6">
    <location>
        <begin position="1"/>
        <end position="29"/>
    </location>
</feature>
<keyword evidence="3" id="KW-0238">DNA-binding</keyword>
<dbReference type="Pfam" id="PF02362">
    <property type="entry name" value="B3"/>
    <property type="match status" value="1"/>
</dbReference>
<dbReference type="PROSITE" id="PS50863">
    <property type="entry name" value="B3"/>
    <property type="match status" value="1"/>
</dbReference>
<sequence length="257" mass="29613">MEEENLIEISDSASQRSSQNSLESRDVKESLSNLTLGKCCNSMSQKNRNMSKSVAVPNRHHACASSQDHRELKHHYETRSKTCILDNPIEIIELDDADALSQRKPGRNIMFQPQLSAKHEGRGKYVTNRMYLSFQTRKNLISKQEQRAVKAARKFKPKNPSFRIVLRPARKSKYCVYVPAAFSVKYLKRHESIKVENSKGNQWDVFHRPGYKNCGKELTSGWSTFYEDNNLKEGDVCIFELIERKKTVLRVTVFPVG</sequence>
<evidence type="ECO:0000256" key="4">
    <source>
        <dbReference type="ARBA" id="ARBA00023163"/>
    </source>
</evidence>
<protein>
    <submittedName>
        <fullName evidence="8">B3 domain-containing transcription factor VRN1-like</fullName>
    </submittedName>
</protein>
<dbReference type="CDD" id="cd10017">
    <property type="entry name" value="B3_DNA"/>
    <property type="match status" value="1"/>
</dbReference>
<dbReference type="EMBL" id="JARAOO010000012">
    <property type="protein sequence ID" value="KAJ7949817.1"/>
    <property type="molecule type" value="Genomic_DNA"/>
</dbReference>
<dbReference type="Gene3D" id="2.40.330.10">
    <property type="entry name" value="DNA-binding pseudobarrel domain"/>
    <property type="match status" value="1"/>
</dbReference>
<evidence type="ECO:0000256" key="1">
    <source>
        <dbReference type="ARBA" id="ARBA00004123"/>
    </source>
</evidence>
<keyword evidence="5" id="KW-0539">Nucleus</keyword>
<feature type="domain" description="TF-B3" evidence="7">
    <location>
        <begin position="161"/>
        <end position="257"/>
    </location>
</feature>
<comment type="caution">
    <text evidence="8">The sequence shown here is derived from an EMBL/GenBank/DDBJ whole genome shotgun (WGS) entry which is preliminary data.</text>
</comment>
<evidence type="ECO:0000256" key="5">
    <source>
        <dbReference type="ARBA" id="ARBA00023242"/>
    </source>
</evidence>
<dbReference type="PANTHER" id="PTHR31391:SF106">
    <property type="entry name" value="B3 DOMAIN-CONTAINING PROTEIN OS01G0723500"/>
    <property type="match status" value="1"/>
</dbReference>
<comment type="subcellular location">
    <subcellularLocation>
        <location evidence="1">Nucleus</location>
    </subcellularLocation>
</comment>
<organism evidence="8 9">
    <name type="scientific">Quillaja saponaria</name>
    <name type="common">Soap bark tree</name>
    <dbReference type="NCBI Taxonomy" id="32244"/>
    <lineage>
        <taxon>Eukaryota</taxon>
        <taxon>Viridiplantae</taxon>
        <taxon>Streptophyta</taxon>
        <taxon>Embryophyta</taxon>
        <taxon>Tracheophyta</taxon>
        <taxon>Spermatophyta</taxon>
        <taxon>Magnoliopsida</taxon>
        <taxon>eudicotyledons</taxon>
        <taxon>Gunneridae</taxon>
        <taxon>Pentapetalae</taxon>
        <taxon>rosids</taxon>
        <taxon>fabids</taxon>
        <taxon>Fabales</taxon>
        <taxon>Quillajaceae</taxon>
        <taxon>Quillaja</taxon>
    </lineage>
</organism>
<reference evidence="8" key="1">
    <citation type="journal article" date="2023" name="Science">
        <title>Elucidation of the pathway for biosynthesis of saponin adjuvants from the soapbark tree.</title>
        <authorList>
            <person name="Reed J."/>
            <person name="Orme A."/>
            <person name="El-Demerdash A."/>
            <person name="Owen C."/>
            <person name="Martin L.B.B."/>
            <person name="Misra R.C."/>
            <person name="Kikuchi S."/>
            <person name="Rejzek M."/>
            <person name="Martin A.C."/>
            <person name="Harkess A."/>
            <person name="Leebens-Mack J."/>
            <person name="Louveau T."/>
            <person name="Stephenson M.J."/>
            <person name="Osbourn A."/>
        </authorList>
    </citation>
    <scope>NUCLEOTIDE SEQUENCE</scope>
    <source>
        <strain evidence="8">S10</strain>
    </source>
</reference>
<evidence type="ECO:0000256" key="2">
    <source>
        <dbReference type="ARBA" id="ARBA00023015"/>
    </source>
</evidence>
<accession>A0AAD7L1R4</accession>
<evidence type="ECO:0000256" key="6">
    <source>
        <dbReference type="SAM" id="MobiDB-lite"/>
    </source>
</evidence>
<name>A0AAD7L1R4_QUISA</name>
<evidence type="ECO:0000313" key="9">
    <source>
        <dbReference type="Proteomes" id="UP001163823"/>
    </source>
</evidence>
<keyword evidence="2" id="KW-0805">Transcription regulation</keyword>
<evidence type="ECO:0000259" key="7">
    <source>
        <dbReference type="PROSITE" id="PS50863"/>
    </source>
</evidence>
<evidence type="ECO:0000256" key="3">
    <source>
        <dbReference type="ARBA" id="ARBA00023125"/>
    </source>
</evidence>
<gene>
    <name evidence="8" type="ORF">O6P43_030115</name>
</gene>
<proteinExistence type="predicted"/>
<keyword evidence="4" id="KW-0804">Transcription</keyword>
<dbReference type="GO" id="GO:0005634">
    <property type="term" value="C:nucleus"/>
    <property type="evidence" value="ECO:0007669"/>
    <property type="project" value="UniProtKB-SubCell"/>
</dbReference>
<evidence type="ECO:0000313" key="8">
    <source>
        <dbReference type="EMBL" id="KAJ7949817.1"/>
    </source>
</evidence>
<dbReference type="InterPro" id="IPR003340">
    <property type="entry name" value="B3_DNA-bd"/>
</dbReference>
<feature type="compositionally biased region" description="Low complexity" evidence="6">
    <location>
        <begin position="10"/>
        <end position="22"/>
    </location>
</feature>
<dbReference type="GO" id="GO:0003677">
    <property type="term" value="F:DNA binding"/>
    <property type="evidence" value="ECO:0007669"/>
    <property type="project" value="UniProtKB-KW"/>
</dbReference>
<dbReference type="PANTHER" id="PTHR31391">
    <property type="entry name" value="B3 DOMAIN-CONTAINING PROTEIN OS11G0197600-RELATED"/>
    <property type="match status" value="1"/>
</dbReference>
<keyword evidence="9" id="KW-1185">Reference proteome</keyword>
<dbReference type="SUPFAM" id="SSF101936">
    <property type="entry name" value="DNA-binding pseudobarrel domain"/>
    <property type="match status" value="1"/>
</dbReference>
<dbReference type="SMART" id="SM01019">
    <property type="entry name" value="B3"/>
    <property type="match status" value="1"/>
</dbReference>
<dbReference type="AlphaFoldDB" id="A0AAD7L1R4"/>
<dbReference type="InterPro" id="IPR015300">
    <property type="entry name" value="DNA-bd_pseudobarrel_sf"/>
</dbReference>
<dbReference type="Proteomes" id="UP001163823">
    <property type="component" value="Chromosome 12"/>
</dbReference>
<dbReference type="KEGG" id="qsa:O6P43_030115"/>